<dbReference type="Proteomes" id="UP000306402">
    <property type="component" value="Unassembled WGS sequence"/>
</dbReference>
<evidence type="ECO:0000313" key="2">
    <source>
        <dbReference type="EMBL" id="TLU96982.1"/>
    </source>
</evidence>
<reference evidence="2 3" key="1">
    <citation type="submission" date="2019-05" db="EMBL/GenBank/DDBJ databases">
        <authorList>
            <person name="Qu J.-H."/>
        </authorList>
    </citation>
    <scope>NUCLEOTIDE SEQUENCE [LARGE SCALE GENOMIC DNA]</scope>
    <source>
        <strain evidence="2 3">T17</strain>
    </source>
</reference>
<evidence type="ECO:0000313" key="3">
    <source>
        <dbReference type="Proteomes" id="UP000306402"/>
    </source>
</evidence>
<comment type="caution">
    <text evidence="2">The sequence shown here is derived from an EMBL/GenBank/DDBJ whole genome shotgun (WGS) entry which is preliminary data.</text>
</comment>
<dbReference type="Pfam" id="PF24705">
    <property type="entry name" value="DUF7668"/>
    <property type="match status" value="1"/>
</dbReference>
<dbReference type="InterPro" id="IPR056085">
    <property type="entry name" value="DUF7668"/>
</dbReference>
<organism evidence="2 3">
    <name type="scientific">Dyadobacter luticola</name>
    <dbReference type="NCBI Taxonomy" id="1979387"/>
    <lineage>
        <taxon>Bacteria</taxon>
        <taxon>Pseudomonadati</taxon>
        <taxon>Bacteroidota</taxon>
        <taxon>Cytophagia</taxon>
        <taxon>Cytophagales</taxon>
        <taxon>Spirosomataceae</taxon>
        <taxon>Dyadobacter</taxon>
    </lineage>
</organism>
<proteinExistence type="predicted"/>
<protein>
    <recommendedName>
        <fullName evidence="1">DUF7668 domain-containing protein</fullName>
    </recommendedName>
</protein>
<dbReference type="RefSeq" id="WP_138368556.1">
    <property type="nucleotide sequence ID" value="NZ_VCEJ01000013.1"/>
</dbReference>
<evidence type="ECO:0000259" key="1">
    <source>
        <dbReference type="Pfam" id="PF24705"/>
    </source>
</evidence>
<feature type="domain" description="DUF7668" evidence="1">
    <location>
        <begin position="15"/>
        <end position="110"/>
    </location>
</feature>
<dbReference type="OrthoDB" id="965084at2"/>
<dbReference type="AlphaFoldDB" id="A0A5R9KL66"/>
<name>A0A5R9KL66_9BACT</name>
<keyword evidence="3" id="KW-1185">Reference proteome</keyword>
<accession>A0A5R9KL66</accession>
<sequence length="110" mass="12720">MRKEDIVAEVKKMLELLVLGHFELAYDLDYSKILNVEAISDEIVAYPGHLTMPPESELLQLDIYETNFENQVWIDIPLWFDDTESDLTLGCTICDTATELRYSIQDIHVL</sequence>
<dbReference type="EMBL" id="VCEJ01000013">
    <property type="protein sequence ID" value="TLU96982.1"/>
    <property type="molecule type" value="Genomic_DNA"/>
</dbReference>
<gene>
    <name evidence="2" type="ORF">FEN17_27055</name>
</gene>